<dbReference type="InterPro" id="IPR001806">
    <property type="entry name" value="Small_GTPase"/>
</dbReference>
<dbReference type="SMART" id="SM00174">
    <property type="entry name" value="RHO"/>
    <property type="match status" value="1"/>
</dbReference>
<dbReference type="InterPro" id="IPR029052">
    <property type="entry name" value="Metallo-depent_PP-like"/>
</dbReference>
<evidence type="ECO:0000256" key="3">
    <source>
        <dbReference type="PROSITE-ProRule" id="PRU00221"/>
    </source>
</evidence>
<evidence type="ECO:0000313" key="6">
    <source>
        <dbReference type="Proteomes" id="UP000075260"/>
    </source>
</evidence>
<evidence type="ECO:0000313" key="5">
    <source>
        <dbReference type="EMBL" id="KYF67680.1"/>
    </source>
</evidence>
<feature type="repeat" description="WD" evidence="3">
    <location>
        <begin position="539"/>
        <end position="580"/>
    </location>
</feature>
<dbReference type="EMBL" id="JEMA01000628">
    <property type="protein sequence ID" value="KYF67680.1"/>
    <property type="molecule type" value="Genomic_DNA"/>
</dbReference>
<protein>
    <recommendedName>
        <fullName evidence="4">Calcineurin-like phosphoesterase domain-containing protein</fullName>
    </recommendedName>
</protein>
<dbReference type="PRINTS" id="PR00449">
    <property type="entry name" value="RASTRNSFRMNG"/>
</dbReference>
<dbReference type="SUPFAM" id="SSF50978">
    <property type="entry name" value="WD40 repeat-like"/>
    <property type="match status" value="1"/>
</dbReference>
<dbReference type="PANTHER" id="PTHR19848">
    <property type="entry name" value="WD40 REPEAT PROTEIN"/>
    <property type="match status" value="1"/>
</dbReference>
<dbReference type="SUPFAM" id="SSF52540">
    <property type="entry name" value="P-loop containing nucleoside triphosphate hydrolases"/>
    <property type="match status" value="1"/>
</dbReference>
<dbReference type="PANTHER" id="PTHR19848:SF8">
    <property type="entry name" value="F-BOX AND WD REPEAT DOMAIN CONTAINING 7"/>
    <property type="match status" value="1"/>
</dbReference>
<reference evidence="5 6" key="1">
    <citation type="submission" date="2014-02" db="EMBL/GenBank/DDBJ databases">
        <title>The small core and large imbalanced accessory genome model reveals a collaborative survival strategy of Sorangium cellulosum strains in nature.</title>
        <authorList>
            <person name="Han K."/>
            <person name="Peng R."/>
            <person name="Blom J."/>
            <person name="Li Y.-Z."/>
        </authorList>
    </citation>
    <scope>NUCLEOTIDE SEQUENCE [LARGE SCALE GENOMIC DNA]</scope>
    <source>
        <strain evidence="5 6">So0008-312</strain>
    </source>
</reference>
<dbReference type="CDD" id="cd00200">
    <property type="entry name" value="WD40"/>
    <property type="match status" value="1"/>
</dbReference>
<name>A0A150QIA9_SORCE</name>
<sequence>MLLAHINWLHLSDLRMGVNGSRLFDPEIREELERDLRLLHAKTGPWDALILTGDLTQHGSPKEFELVDVFLDSLLTYLAELGSRPVVLAVPGGHDAFWPRSDEHVAAWRDPVLRVSLRAARDGKQHIRQPFWDAVVSAFEPFLAWQRRRCPPLTGGPEPTAPGDFAHVLQKDGLRLGVLGLNSAYPQLGPGGWAGLHDVDTRFAGNAIETLVGDEGSGPWLVLSHHPPHQMLDVTRLELSALAKGRFFLYLSGHGRSSRPIEGPFFQARSLFGMSDPDWYEPGYEPGYAAGGVDVAGERFHLWPRLFVSSASRRLIAEADVHRFDLTSEGSFAISRYPEFESFMQPVAALFPARFSAEAPPLPVGVTLRRSIGAGKAVALWPAWSPDGARLASGHADGTVIVWDLVRGNSVWSEQAHQSYVLDVAWSHDGRFLASISEDCLLVWDAAHGGTPMRVRGHLFTGGRAAAWKPRENVVTWQGRFDTVEQFQLGAAYASTFGHTTHTHAHSWSPDGARLATASFREWTIDLWSAATRTIERTMKGPTNGVLDLAWAPTGRLLAAASWDGTVAVYDTERESPQPAVTLVAHADAVTSVSFSHDGRLLATKSHDGTVKLWRTDTWDAVATIIEATSRQFYGGVAFSPVAPVLATLGGWNLRVWDLDIDALLKSASREPRTAHSVSAKVVLVGEGSAGKSCLALRLAEDRYEELGSTHGMRFWSLPAERLGAVLPEDAAHGPPPHGEEREIVLWDLGGQSEYRLVHQLFLGDTSVALMAIEPRRGQAALDEIEAWDRRLERHHQARSIRKILVGTKLDDELAPVDREAIEHLVRRLGFQEYVPTSAKEGLGLGALRQAIARSIDWSELGRISQPELFRRIRSAIEAQAAAKRVVLPLGELEQILRDEDPGSHDPEAIRAVVQQLARRGALADSRLADGTRALVLQVEQIECYAGSLIVLARSHPRGIAAIDLATLFSPAVKLPRLVDGERLRRDQELVVLDCVVELLLQHGICIRHEGLLVFPSLFQPNEHNPPSPHPVALYYEFSGAVDNIYASVVTSLAVGRAFGPMRLWDDRAEFSRAGQGTAGVRRSQRGGAGARGIARLDVYFDEGASETTRQLFVGYVEDHLREHGVDIVEQLTMTCACGCEMPEKAVRARLEKGLGDIGCPECEARLPLTFGAAEARARSHELDRRIQALKTTASDERKKTVTETKVSLNQIQRAQSAASGAPEQPIRILHLSDLHVRADADPVALLQPLAADLEDRVDGLGLDKLDFLVVSGDVTNRASPAELEKARELISGIIARFDLTAERCILVPGNHDLDWNEPVYRTVKRRLVDPKDLVPGRYKEQGDLYEVRDEALYPNRLRNFSQYLYHPLLQQPYPLAPEQQCVPLLFPDAGLQFFAMNSAWEIDEYWPERSGISPGALARGIAEADLQQKRARQEGRLPPDATVLRIAVWHHPVTGNEKIQDDAFVGSLQKAGVRLCLHGHVHEDRADHIGYLHPTRSVHVAGAGSFGASMRERPESIPRLYNVVELWRDHSRLRVHTRCLKKQTGAWEGWAVWPGGGPGERRTYYDVPLVTSFADEPAARRPGSSR</sequence>
<feature type="repeat" description="WD" evidence="3">
    <location>
        <begin position="583"/>
        <end position="624"/>
    </location>
</feature>
<proteinExistence type="predicted"/>
<gene>
    <name evidence="5" type="ORF">BE15_28160</name>
</gene>
<dbReference type="Pfam" id="PF00149">
    <property type="entry name" value="Metallophos"/>
    <property type="match status" value="1"/>
</dbReference>
<dbReference type="PROSITE" id="PS50082">
    <property type="entry name" value="WD_REPEATS_2"/>
    <property type="match status" value="3"/>
</dbReference>
<evidence type="ECO:0000256" key="2">
    <source>
        <dbReference type="ARBA" id="ARBA00022737"/>
    </source>
</evidence>
<dbReference type="Pfam" id="PF00400">
    <property type="entry name" value="WD40"/>
    <property type="match status" value="4"/>
</dbReference>
<dbReference type="SUPFAM" id="SSF56300">
    <property type="entry name" value="Metallo-dependent phosphatases"/>
    <property type="match status" value="2"/>
</dbReference>
<dbReference type="SMART" id="SM00320">
    <property type="entry name" value="WD40"/>
    <property type="match status" value="6"/>
</dbReference>
<evidence type="ECO:0000259" key="4">
    <source>
        <dbReference type="Pfam" id="PF00149"/>
    </source>
</evidence>
<dbReference type="PROSITE" id="PS50294">
    <property type="entry name" value="WD_REPEATS_REGION"/>
    <property type="match status" value="2"/>
</dbReference>
<dbReference type="PROSITE" id="PS00678">
    <property type="entry name" value="WD_REPEATS_1"/>
    <property type="match status" value="1"/>
</dbReference>
<accession>A0A150QIA9</accession>
<feature type="domain" description="Calcineurin-like phosphoesterase" evidence="4">
    <location>
        <begin position="1227"/>
        <end position="1484"/>
    </location>
</feature>
<dbReference type="InterPro" id="IPR015943">
    <property type="entry name" value="WD40/YVTN_repeat-like_dom_sf"/>
</dbReference>
<dbReference type="SMART" id="SM00175">
    <property type="entry name" value="RAB"/>
    <property type="match status" value="1"/>
</dbReference>
<dbReference type="GO" id="GO:0003924">
    <property type="term" value="F:GTPase activity"/>
    <property type="evidence" value="ECO:0007669"/>
    <property type="project" value="InterPro"/>
</dbReference>
<comment type="caution">
    <text evidence="5">The sequence shown here is derived from an EMBL/GenBank/DDBJ whole genome shotgun (WGS) entry which is preliminary data.</text>
</comment>
<dbReference type="InterPro" id="IPR019775">
    <property type="entry name" value="WD40_repeat_CS"/>
</dbReference>
<dbReference type="OrthoDB" id="9806985at2"/>
<dbReference type="InterPro" id="IPR001680">
    <property type="entry name" value="WD40_rpt"/>
</dbReference>
<dbReference type="Pfam" id="PF00071">
    <property type="entry name" value="Ras"/>
    <property type="match status" value="1"/>
</dbReference>
<dbReference type="GO" id="GO:0005525">
    <property type="term" value="F:GTP binding"/>
    <property type="evidence" value="ECO:0007669"/>
    <property type="project" value="InterPro"/>
</dbReference>
<dbReference type="Gene3D" id="3.40.50.300">
    <property type="entry name" value="P-loop containing nucleotide triphosphate hydrolases"/>
    <property type="match status" value="1"/>
</dbReference>
<feature type="repeat" description="WD" evidence="3">
    <location>
        <begin position="383"/>
        <end position="413"/>
    </location>
</feature>
<keyword evidence="1 3" id="KW-0853">WD repeat</keyword>
<dbReference type="InterPro" id="IPR004843">
    <property type="entry name" value="Calcineurin-like_PHP"/>
</dbReference>
<dbReference type="Gene3D" id="2.130.10.10">
    <property type="entry name" value="YVTN repeat-like/Quinoprotein amine dehydrogenase"/>
    <property type="match status" value="2"/>
</dbReference>
<dbReference type="Proteomes" id="UP000075260">
    <property type="component" value="Unassembled WGS sequence"/>
</dbReference>
<dbReference type="InterPro" id="IPR027417">
    <property type="entry name" value="P-loop_NTPase"/>
</dbReference>
<evidence type="ECO:0000256" key="1">
    <source>
        <dbReference type="ARBA" id="ARBA00022574"/>
    </source>
</evidence>
<keyword evidence="2" id="KW-0677">Repeat</keyword>
<dbReference type="Gene3D" id="3.60.21.10">
    <property type="match status" value="2"/>
</dbReference>
<organism evidence="5 6">
    <name type="scientific">Sorangium cellulosum</name>
    <name type="common">Polyangium cellulosum</name>
    <dbReference type="NCBI Taxonomy" id="56"/>
    <lineage>
        <taxon>Bacteria</taxon>
        <taxon>Pseudomonadati</taxon>
        <taxon>Myxococcota</taxon>
        <taxon>Polyangia</taxon>
        <taxon>Polyangiales</taxon>
        <taxon>Polyangiaceae</taxon>
        <taxon>Sorangium</taxon>
    </lineage>
</organism>
<dbReference type="InterPro" id="IPR036322">
    <property type="entry name" value="WD40_repeat_dom_sf"/>
</dbReference>